<dbReference type="EMBL" id="NOXV01000298">
    <property type="protein sequence ID" value="OYQ33902.1"/>
    <property type="molecule type" value="Genomic_DNA"/>
</dbReference>
<keyword evidence="2" id="KW-1185">Reference proteome</keyword>
<accession>A0A255YXG9</accession>
<evidence type="ECO:0000313" key="1">
    <source>
        <dbReference type="EMBL" id="OYQ33902.1"/>
    </source>
</evidence>
<comment type="caution">
    <text evidence="1">The sequence shown here is derived from an EMBL/GenBank/DDBJ whole genome shotgun (WGS) entry which is preliminary data.</text>
</comment>
<protein>
    <submittedName>
        <fullName evidence="1">Uncharacterized protein</fullName>
    </submittedName>
</protein>
<name>A0A255YXG9_9FLAO</name>
<gene>
    <name evidence="1" type="ORF">CHU92_12500</name>
</gene>
<sequence>MIKEDIEKTGKITVGKYIYQDKWAKGEANYFTFYIDGKKFKGNGGRSPKGFSKNIGKFYKIRYSEKYKGRLTAFFNEEVTDTINILKSGFTKEDLKK</sequence>
<organism evidence="1 2">
    <name type="scientific">Flavobacterium cyanobacteriorum</name>
    <dbReference type="NCBI Taxonomy" id="2022802"/>
    <lineage>
        <taxon>Bacteria</taxon>
        <taxon>Pseudomonadati</taxon>
        <taxon>Bacteroidota</taxon>
        <taxon>Flavobacteriia</taxon>
        <taxon>Flavobacteriales</taxon>
        <taxon>Flavobacteriaceae</taxon>
        <taxon>Flavobacterium</taxon>
    </lineage>
</organism>
<proteinExistence type="predicted"/>
<reference evidence="1 2" key="1">
    <citation type="submission" date="2017-07" db="EMBL/GenBank/DDBJ databases">
        <title>Flavobacterium cyanobacteriorum sp. nov., isolated from cyanobacterial aggregates in a eutrophic lake.</title>
        <authorList>
            <person name="Cai H."/>
        </authorList>
    </citation>
    <scope>NUCLEOTIDE SEQUENCE [LARGE SCALE GENOMIC DNA]</scope>
    <source>
        <strain evidence="1 2">TH021</strain>
    </source>
</reference>
<dbReference type="AlphaFoldDB" id="A0A255YXG9"/>
<evidence type="ECO:0000313" key="2">
    <source>
        <dbReference type="Proteomes" id="UP000216605"/>
    </source>
</evidence>
<dbReference type="Proteomes" id="UP000216605">
    <property type="component" value="Unassembled WGS sequence"/>
</dbReference>